<keyword evidence="2" id="KW-1185">Reference proteome</keyword>
<evidence type="ECO:0000313" key="1">
    <source>
        <dbReference type="EMBL" id="RIH80690.1"/>
    </source>
</evidence>
<dbReference type="EMBL" id="QWKY01000004">
    <property type="protein sequence ID" value="RIH80690.1"/>
    <property type="molecule type" value="Genomic_DNA"/>
</dbReference>
<dbReference type="Proteomes" id="UP000265443">
    <property type="component" value="Unassembled WGS sequence"/>
</dbReference>
<name>A0ABX9MQY8_9DEIN</name>
<accession>A0ABX9MQY8</accession>
<evidence type="ECO:0000313" key="2">
    <source>
        <dbReference type="Proteomes" id="UP000265443"/>
    </source>
</evidence>
<organism evidence="1 2">
    <name type="scientific">Meiothermus hypogaeus</name>
    <dbReference type="NCBI Taxonomy" id="884155"/>
    <lineage>
        <taxon>Bacteria</taxon>
        <taxon>Thermotogati</taxon>
        <taxon>Deinococcota</taxon>
        <taxon>Deinococci</taxon>
        <taxon>Thermales</taxon>
        <taxon>Thermaceae</taxon>
        <taxon>Meiothermus</taxon>
    </lineage>
</organism>
<protein>
    <recommendedName>
        <fullName evidence="3">Lysine transporter LysE</fullName>
    </recommendedName>
</protein>
<proteinExistence type="predicted"/>
<comment type="caution">
    <text evidence="1">The sequence shown here is derived from an EMBL/GenBank/DDBJ whole genome shotgun (WGS) entry which is preliminary data.</text>
</comment>
<reference evidence="1 2" key="1">
    <citation type="submission" date="2018-08" db="EMBL/GenBank/DDBJ databases">
        <title>Meiothermus hypogaeus DSM 23238 genome sequencing project.</title>
        <authorList>
            <person name="Da Costa M.S."/>
            <person name="Albuquerque L."/>
            <person name="Raposo P."/>
            <person name="Froufe H.J.C."/>
            <person name="Barroso C.S."/>
            <person name="Egas C."/>
        </authorList>
    </citation>
    <scope>NUCLEOTIDE SEQUENCE [LARGE SCALE GENOMIC DNA]</scope>
    <source>
        <strain evidence="1 2">DSM 23238</strain>
    </source>
</reference>
<gene>
    <name evidence="1" type="ORF">Mhypo_00406</name>
</gene>
<sequence length="34" mass="3612">MGALFFAPMGAGPLNIVLFTDVAACENENGWLEI</sequence>
<evidence type="ECO:0008006" key="3">
    <source>
        <dbReference type="Google" id="ProtNLM"/>
    </source>
</evidence>